<sequence length="218" mass="24112">MSRETARDPVRRNPPGWTPPGLWAPLSGHLTVALLKAPIVVVASQALMLVPAWGPGPLDRTIGAVTLMTLVFCTVEVVVERPFVVRGRLMAPGGWGFAVLPWLAGSMAAAATVILWLGAPTGVVLASVMSGVEAAFVLWSRAWRPGDTDAEYHEKWVKTKEMTKEMFAPDVAEIRRRLDERAMDGYRRKIAERDAQRELDETDEERERDEGDRPARDA</sequence>
<name>A0A0D5CG24_9MICO</name>
<feature type="compositionally biased region" description="Basic and acidic residues" evidence="1">
    <location>
        <begin position="208"/>
        <end position="218"/>
    </location>
</feature>
<evidence type="ECO:0000313" key="3">
    <source>
        <dbReference type="EMBL" id="AJW78229.1"/>
    </source>
</evidence>
<feature type="transmembrane region" description="Helical" evidence="2">
    <location>
        <begin position="122"/>
        <end position="139"/>
    </location>
</feature>
<keyword evidence="2" id="KW-0472">Membrane</keyword>
<organism evidence="3 4">
    <name type="scientific">Clavibacter michiganensis subsp. insidiosus</name>
    <dbReference type="NCBI Taxonomy" id="33014"/>
    <lineage>
        <taxon>Bacteria</taxon>
        <taxon>Bacillati</taxon>
        <taxon>Actinomycetota</taxon>
        <taxon>Actinomycetes</taxon>
        <taxon>Micrococcales</taxon>
        <taxon>Microbacteriaceae</taxon>
        <taxon>Clavibacter</taxon>
    </lineage>
</organism>
<keyword evidence="2" id="KW-0812">Transmembrane</keyword>
<dbReference type="KEGG" id="cmh:VO01_03010"/>
<keyword evidence="2" id="KW-1133">Transmembrane helix</keyword>
<gene>
    <name evidence="3" type="ORF">VO01_03010</name>
</gene>
<dbReference type="Proteomes" id="UP000032604">
    <property type="component" value="Chromosome"/>
</dbReference>
<evidence type="ECO:0000313" key="4">
    <source>
        <dbReference type="Proteomes" id="UP000032604"/>
    </source>
</evidence>
<feature type="region of interest" description="Disordered" evidence="1">
    <location>
        <begin position="193"/>
        <end position="218"/>
    </location>
</feature>
<feature type="transmembrane region" description="Helical" evidence="2">
    <location>
        <begin position="91"/>
        <end position="116"/>
    </location>
</feature>
<dbReference type="HOGENOM" id="CLU_1381989_0_0_11"/>
<dbReference type="AlphaFoldDB" id="A0A0D5CG24"/>
<accession>A0A0D5CG24</accession>
<reference evidence="3 4" key="1">
    <citation type="journal article" date="2015" name="Genome Announc.">
        <title>Complete Genome Sequence of Clavibacter michiganensis subsp. insidiosus R1-1 Using PacBio Single-Molecule Real-Time Technology.</title>
        <authorList>
            <person name="Lu Y."/>
            <person name="Samac D.A."/>
            <person name="Glazebrook J."/>
            <person name="Ishimaru C.A."/>
        </authorList>
    </citation>
    <scope>NUCLEOTIDE SEQUENCE [LARGE SCALE GENOMIC DNA]</scope>
    <source>
        <strain evidence="3 4">R1-1</strain>
    </source>
</reference>
<evidence type="ECO:0000256" key="2">
    <source>
        <dbReference type="SAM" id="Phobius"/>
    </source>
</evidence>
<dbReference type="EMBL" id="CP011043">
    <property type="protein sequence ID" value="AJW78229.1"/>
    <property type="molecule type" value="Genomic_DNA"/>
</dbReference>
<protein>
    <submittedName>
        <fullName evidence="3">Uncharacterized protein</fullName>
    </submittedName>
</protein>
<proteinExistence type="predicted"/>
<feature type="transmembrane region" description="Helical" evidence="2">
    <location>
        <begin position="61"/>
        <end position="79"/>
    </location>
</feature>
<feature type="transmembrane region" description="Helical" evidence="2">
    <location>
        <begin position="21"/>
        <end position="41"/>
    </location>
</feature>
<dbReference type="PATRIC" id="fig|33014.5.peg.633"/>
<evidence type="ECO:0000256" key="1">
    <source>
        <dbReference type="SAM" id="MobiDB-lite"/>
    </source>
</evidence>
<dbReference type="OrthoDB" id="4955318at2"/>